<feature type="transmembrane region" description="Helical" evidence="1">
    <location>
        <begin position="322"/>
        <end position="338"/>
    </location>
</feature>
<sequence length="420" mass="44925">MAASQLLSQRRALARRGLQEGDLVVVVASRIPEPYNLEQEQSGRLVKVDEEGDAYVSFFEDEDLWVHKSVLHLLAKAPESLPLARQVSQLGAATLWALCGLEAVLRLPAAVESTATLAIFLLLPLADLGQVRSKLFRFPELCASAGPALLMLSALWAQEVLLAFSVLAFAWSAAEELSFSETFACRQRDGWALLCAMVLRMVLCMTSDLALASPLARITLGACGAAAAVWLSFTLPLEAALRQHRAASPVFQAAPWAPPQVVMMGLLTGSVLILFQLFLYSAEAPAQLCLRDPGVIMSLPTWLSLGLGVAACFASWDSQTEQIVLAVLPPCAVGLPLLRPGVAGAGFPAFCGLQLLALAFPKMLVVLGRHLARVSAKPWAGRCACTLFVAACAWGSTLILQALRASGFHGCGRLRFPLKV</sequence>
<evidence type="ECO:0000256" key="1">
    <source>
        <dbReference type="SAM" id="Phobius"/>
    </source>
</evidence>
<keyword evidence="1" id="KW-0812">Transmembrane</keyword>
<gene>
    <name evidence="2" type="ORF">EVOR1521_LOCUS25313</name>
</gene>
<evidence type="ECO:0000313" key="3">
    <source>
        <dbReference type="Proteomes" id="UP001178507"/>
    </source>
</evidence>
<dbReference type="AlphaFoldDB" id="A0AA36JC74"/>
<evidence type="ECO:0000313" key="2">
    <source>
        <dbReference type="EMBL" id="CAJ1402414.1"/>
    </source>
</evidence>
<accession>A0AA36JC74</accession>
<reference evidence="2" key="1">
    <citation type="submission" date="2023-08" db="EMBL/GenBank/DDBJ databases">
        <authorList>
            <person name="Chen Y."/>
            <person name="Shah S."/>
            <person name="Dougan E. K."/>
            <person name="Thang M."/>
            <person name="Chan C."/>
        </authorList>
    </citation>
    <scope>NUCLEOTIDE SEQUENCE</scope>
</reference>
<keyword evidence="1" id="KW-1133">Transmembrane helix</keyword>
<comment type="caution">
    <text evidence="2">The sequence shown here is derived from an EMBL/GenBank/DDBJ whole genome shotgun (WGS) entry which is preliminary data.</text>
</comment>
<protein>
    <submittedName>
        <fullName evidence="2">Uncharacterized protein</fullName>
    </submittedName>
</protein>
<organism evidence="2 3">
    <name type="scientific">Effrenium voratum</name>
    <dbReference type="NCBI Taxonomy" id="2562239"/>
    <lineage>
        <taxon>Eukaryota</taxon>
        <taxon>Sar</taxon>
        <taxon>Alveolata</taxon>
        <taxon>Dinophyceae</taxon>
        <taxon>Suessiales</taxon>
        <taxon>Symbiodiniaceae</taxon>
        <taxon>Effrenium</taxon>
    </lineage>
</organism>
<keyword evidence="1" id="KW-0472">Membrane</keyword>
<feature type="transmembrane region" description="Helical" evidence="1">
    <location>
        <begin position="345"/>
        <end position="367"/>
    </location>
</feature>
<feature type="transmembrane region" description="Helical" evidence="1">
    <location>
        <begin position="261"/>
        <end position="282"/>
    </location>
</feature>
<proteinExistence type="predicted"/>
<feature type="transmembrane region" description="Helical" evidence="1">
    <location>
        <begin position="294"/>
        <end position="316"/>
    </location>
</feature>
<feature type="transmembrane region" description="Helical" evidence="1">
    <location>
        <begin position="218"/>
        <end position="241"/>
    </location>
</feature>
<keyword evidence="3" id="KW-1185">Reference proteome</keyword>
<feature type="transmembrane region" description="Helical" evidence="1">
    <location>
        <begin position="379"/>
        <end position="400"/>
    </location>
</feature>
<name>A0AA36JC74_9DINO</name>
<dbReference type="Proteomes" id="UP001178507">
    <property type="component" value="Unassembled WGS sequence"/>
</dbReference>
<dbReference type="EMBL" id="CAUJNA010003451">
    <property type="protein sequence ID" value="CAJ1402414.1"/>
    <property type="molecule type" value="Genomic_DNA"/>
</dbReference>